<reference evidence="1 2" key="1">
    <citation type="journal article" date="2006" name="Proc. Natl. Acad. Sci. U.S.A.">
        <title>Evolution of sensory complexity recorded in a myxobacterial genome.</title>
        <authorList>
            <person name="Goldman B.S."/>
            <person name="Nierman W.C."/>
            <person name="Kaiser D."/>
            <person name="Slater S.C."/>
            <person name="Durkin A.S."/>
            <person name="Eisen J.A."/>
            <person name="Ronning C.M."/>
            <person name="Barbazuk W.B."/>
            <person name="Blanchard M."/>
            <person name="Field C."/>
            <person name="Halling C."/>
            <person name="Hinkle G."/>
            <person name="Iartchuk O."/>
            <person name="Kim H.S."/>
            <person name="Mackenzie C."/>
            <person name="Madupu R."/>
            <person name="Miller N."/>
            <person name="Shvartsbeyn A."/>
            <person name="Sullivan S.A."/>
            <person name="Vaudin M."/>
            <person name="Wiegand R."/>
            <person name="Kaplan H.B."/>
        </authorList>
    </citation>
    <scope>NUCLEOTIDE SEQUENCE [LARGE SCALE GENOMIC DNA]</scope>
    <source>
        <strain evidence="2">DK1622</strain>
    </source>
</reference>
<dbReference type="EMBL" id="CP000113">
    <property type="protein sequence ID" value="ABF88368.1"/>
    <property type="molecule type" value="Genomic_DNA"/>
</dbReference>
<proteinExistence type="predicted"/>
<dbReference type="EnsemblBacteria" id="ABF88368">
    <property type="protein sequence ID" value="ABF88368"/>
    <property type="gene ID" value="MXAN_0828"/>
</dbReference>
<sequence>MEDLGPLGLDLRLGGELYILGHADRDVNHGSSVDLPGR</sequence>
<dbReference type="Proteomes" id="UP000002402">
    <property type="component" value="Chromosome"/>
</dbReference>
<name>Q1DE32_MYXXD</name>
<protein>
    <submittedName>
        <fullName evidence="1">Uncharacterized protein</fullName>
    </submittedName>
</protein>
<keyword evidence="2" id="KW-1185">Reference proteome</keyword>
<dbReference type="STRING" id="246197.MXAN_0828"/>
<dbReference type="KEGG" id="mxa:MXAN_0828"/>
<evidence type="ECO:0000313" key="2">
    <source>
        <dbReference type="Proteomes" id="UP000002402"/>
    </source>
</evidence>
<dbReference type="AlphaFoldDB" id="Q1DE32"/>
<organism evidence="1 2">
    <name type="scientific">Myxococcus xanthus (strain DK1622)</name>
    <dbReference type="NCBI Taxonomy" id="246197"/>
    <lineage>
        <taxon>Bacteria</taxon>
        <taxon>Pseudomonadati</taxon>
        <taxon>Myxococcota</taxon>
        <taxon>Myxococcia</taxon>
        <taxon>Myxococcales</taxon>
        <taxon>Cystobacterineae</taxon>
        <taxon>Myxococcaceae</taxon>
        <taxon>Myxococcus</taxon>
    </lineage>
</organism>
<accession>Q1DE32</accession>
<evidence type="ECO:0000313" key="1">
    <source>
        <dbReference type="EMBL" id="ABF88368.1"/>
    </source>
</evidence>
<dbReference type="HOGENOM" id="CLU_3330550_0_0_7"/>
<gene>
    <name evidence="1" type="ordered locus">MXAN_0828</name>
</gene>